<dbReference type="InterPro" id="IPR011009">
    <property type="entry name" value="Kinase-like_dom_sf"/>
</dbReference>
<evidence type="ECO:0000259" key="7">
    <source>
        <dbReference type="Pfam" id="PF01636"/>
    </source>
</evidence>
<sequence length="239" mass="25718">MVMPIASAPDGPVEVPDAVRTRVHAPRAVWRNMVGGLTFHDAAGARYLKWNPAGSGASLSAERDRLTWAIRFHPVPEVLEYASDGAGELLVTRELPGSGAVTPRWLGEPRTAVRAIGEGLRALHEHLPAAECPFDWSVAARTAGHELPALGDPPPIDELVVCQGDPCAPNTIIGADGRWTGHVDLAALGLADRWADLAVASMSLGWNYGDSWEPEFFVAYGIAPDPERIAYYRALWDAT</sequence>
<evidence type="ECO:0000256" key="3">
    <source>
        <dbReference type="ARBA" id="ARBA00022741"/>
    </source>
</evidence>
<evidence type="ECO:0000256" key="6">
    <source>
        <dbReference type="ARBA" id="ARBA00023251"/>
    </source>
</evidence>
<dbReference type="Pfam" id="PF01636">
    <property type="entry name" value="APH"/>
    <property type="match status" value="1"/>
</dbReference>
<evidence type="ECO:0000256" key="2">
    <source>
        <dbReference type="ARBA" id="ARBA00022679"/>
    </source>
</evidence>
<dbReference type="Proteomes" id="UP001205337">
    <property type="component" value="Unassembled WGS sequence"/>
</dbReference>
<protein>
    <submittedName>
        <fullName evidence="8">Aminoglycoside 3'-phosphotransferase</fullName>
    </submittedName>
</protein>
<keyword evidence="4" id="KW-0418">Kinase</keyword>
<keyword evidence="9" id="KW-1185">Reference proteome</keyword>
<dbReference type="RefSeq" id="WP_258798274.1">
    <property type="nucleotide sequence ID" value="NZ_JANTHX010000005.1"/>
</dbReference>
<keyword evidence="6" id="KW-0046">Antibiotic resistance</keyword>
<dbReference type="InterPro" id="IPR024165">
    <property type="entry name" value="Kan/Strep_kinase"/>
</dbReference>
<dbReference type="Gene3D" id="3.30.200.20">
    <property type="entry name" value="Phosphorylase Kinase, domain 1"/>
    <property type="match status" value="1"/>
</dbReference>
<keyword evidence="5" id="KW-0067">ATP-binding</keyword>
<organism evidence="8 9">
    <name type="scientific">Protaetiibacter mangrovi</name>
    <dbReference type="NCBI Taxonomy" id="2970926"/>
    <lineage>
        <taxon>Bacteria</taxon>
        <taxon>Bacillati</taxon>
        <taxon>Actinomycetota</taxon>
        <taxon>Actinomycetes</taxon>
        <taxon>Micrococcales</taxon>
        <taxon>Microbacteriaceae</taxon>
        <taxon>Protaetiibacter</taxon>
    </lineage>
</organism>
<dbReference type="PIRSF" id="PIRSF000706">
    <property type="entry name" value="Kanamycin_kin"/>
    <property type="match status" value="1"/>
</dbReference>
<dbReference type="InterPro" id="IPR002575">
    <property type="entry name" value="Aminoglycoside_PTrfase"/>
</dbReference>
<gene>
    <name evidence="8" type="ORF">NUH29_06790</name>
</gene>
<comment type="caution">
    <text evidence="8">The sequence shown here is derived from an EMBL/GenBank/DDBJ whole genome shotgun (WGS) entry which is preliminary data.</text>
</comment>
<dbReference type="CDD" id="cd05150">
    <property type="entry name" value="APH"/>
    <property type="match status" value="1"/>
</dbReference>
<evidence type="ECO:0000313" key="9">
    <source>
        <dbReference type="Proteomes" id="UP001205337"/>
    </source>
</evidence>
<name>A0ABT1ZEW0_9MICO</name>
<proteinExistence type="inferred from homology"/>
<reference evidence="8 9" key="1">
    <citation type="submission" date="2022-08" db="EMBL/GenBank/DDBJ databases">
        <authorList>
            <person name="Li F."/>
        </authorList>
    </citation>
    <scope>NUCLEOTIDE SEQUENCE [LARGE SCALE GENOMIC DNA]</scope>
    <source>
        <strain evidence="8 9">10F1B-8-1</strain>
    </source>
</reference>
<accession>A0ABT1ZEW0</accession>
<feature type="domain" description="Aminoglycoside phosphotransferase" evidence="7">
    <location>
        <begin position="44"/>
        <end position="231"/>
    </location>
</feature>
<evidence type="ECO:0000256" key="4">
    <source>
        <dbReference type="ARBA" id="ARBA00022777"/>
    </source>
</evidence>
<evidence type="ECO:0000256" key="1">
    <source>
        <dbReference type="ARBA" id="ARBA00006219"/>
    </source>
</evidence>
<dbReference type="EMBL" id="JANTHX010000005">
    <property type="protein sequence ID" value="MCS0499254.1"/>
    <property type="molecule type" value="Genomic_DNA"/>
</dbReference>
<keyword evidence="3" id="KW-0547">Nucleotide-binding</keyword>
<keyword evidence="2" id="KW-0808">Transferase</keyword>
<dbReference type="Gene3D" id="3.90.1200.10">
    <property type="match status" value="1"/>
</dbReference>
<comment type="similarity">
    <text evidence="1">Belongs to the aminoglycoside phosphotransferase family.</text>
</comment>
<evidence type="ECO:0000313" key="8">
    <source>
        <dbReference type="EMBL" id="MCS0499254.1"/>
    </source>
</evidence>
<evidence type="ECO:0000256" key="5">
    <source>
        <dbReference type="ARBA" id="ARBA00022840"/>
    </source>
</evidence>
<dbReference type="SUPFAM" id="SSF56112">
    <property type="entry name" value="Protein kinase-like (PK-like)"/>
    <property type="match status" value="1"/>
</dbReference>